<feature type="compositionally biased region" description="Basic and acidic residues" evidence="1">
    <location>
        <begin position="181"/>
        <end position="194"/>
    </location>
</feature>
<organism evidence="3">
    <name type="scientific">Selaginella moellendorffii</name>
    <name type="common">Spikemoss</name>
    <dbReference type="NCBI Taxonomy" id="88036"/>
    <lineage>
        <taxon>Eukaryota</taxon>
        <taxon>Viridiplantae</taxon>
        <taxon>Streptophyta</taxon>
        <taxon>Embryophyta</taxon>
        <taxon>Tracheophyta</taxon>
        <taxon>Lycopodiopsida</taxon>
        <taxon>Selaginellales</taxon>
        <taxon>Selaginellaceae</taxon>
        <taxon>Selaginella</taxon>
    </lineage>
</organism>
<dbReference type="KEGG" id="smo:SELMODRAFT_428877"/>
<proteinExistence type="predicted"/>
<evidence type="ECO:0000256" key="1">
    <source>
        <dbReference type="SAM" id="MobiDB-lite"/>
    </source>
</evidence>
<accession>D8T4A5</accession>
<feature type="compositionally biased region" description="Low complexity" evidence="1">
    <location>
        <begin position="100"/>
        <end position="114"/>
    </location>
</feature>
<feature type="region of interest" description="Disordered" evidence="1">
    <location>
        <begin position="156"/>
        <end position="194"/>
    </location>
</feature>
<dbReference type="Gramene" id="EFJ08535">
    <property type="protein sequence ID" value="EFJ08535"/>
    <property type="gene ID" value="SELMODRAFT_428877"/>
</dbReference>
<dbReference type="HOGENOM" id="CLU_093649_0_0_1"/>
<dbReference type="EMBL" id="GL377673">
    <property type="protein sequence ID" value="EFJ08535.1"/>
    <property type="molecule type" value="Genomic_DNA"/>
</dbReference>
<reference evidence="2 3" key="1">
    <citation type="journal article" date="2011" name="Science">
        <title>The Selaginella genome identifies genetic changes associated with the evolution of vascular plants.</title>
        <authorList>
            <person name="Banks J.A."/>
            <person name="Nishiyama T."/>
            <person name="Hasebe M."/>
            <person name="Bowman J.L."/>
            <person name="Gribskov M."/>
            <person name="dePamphilis C."/>
            <person name="Albert V.A."/>
            <person name="Aono N."/>
            <person name="Aoyama T."/>
            <person name="Ambrose B.A."/>
            <person name="Ashton N.W."/>
            <person name="Axtell M.J."/>
            <person name="Barker E."/>
            <person name="Barker M.S."/>
            <person name="Bennetzen J.L."/>
            <person name="Bonawitz N.D."/>
            <person name="Chapple C."/>
            <person name="Cheng C."/>
            <person name="Correa L.G."/>
            <person name="Dacre M."/>
            <person name="DeBarry J."/>
            <person name="Dreyer I."/>
            <person name="Elias M."/>
            <person name="Engstrom E.M."/>
            <person name="Estelle M."/>
            <person name="Feng L."/>
            <person name="Finet C."/>
            <person name="Floyd S.K."/>
            <person name="Frommer W.B."/>
            <person name="Fujita T."/>
            <person name="Gramzow L."/>
            <person name="Gutensohn M."/>
            <person name="Harholt J."/>
            <person name="Hattori M."/>
            <person name="Heyl A."/>
            <person name="Hirai T."/>
            <person name="Hiwatashi Y."/>
            <person name="Ishikawa M."/>
            <person name="Iwata M."/>
            <person name="Karol K.G."/>
            <person name="Koehler B."/>
            <person name="Kolukisaoglu U."/>
            <person name="Kubo M."/>
            <person name="Kurata T."/>
            <person name="Lalonde S."/>
            <person name="Li K."/>
            <person name="Li Y."/>
            <person name="Litt A."/>
            <person name="Lyons E."/>
            <person name="Manning G."/>
            <person name="Maruyama T."/>
            <person name="Michael T.P."/>
            <person name="Mikami K."/>
            <person name="Miyazaki S."/>
            <person name="Morinaga S."/>
            <person name="Murata T."/>
            <person name="Mueller-Roeber B."/>
            <person name="Nelson D.R."/>
            <person name="Obara M."/>
            <person name="Oguri Y."/>
            <person name="Olmstead R.G."/>
            <person name="Onodera N."/>
            <person name="Petersen B.L."/>
            <person name="Pils B."/>
            <person name="Prigge M."/>
            <person name="Rensing S.A."/>
            <person name="Riano-Pachon D.M."/>
            <person name="Roberts A.W."/>
            <person name="Sato Y."/>
            <person name="Scheller H.V."/>
            <person name="Schulz B."/>
            <person name="Schulz C."/>
            <person name="Shakirov E.V."/>
            <person name="Shibagaki N."/>
            <person name="Shinohara N."/>
            <person name="Shippen D.E."/>
            <person name="Soerensen I."/>
            <person name="Sotooka R."/>
            <person name="Sugimoto N."/>
            <person name="Sugita M."/>
            <person name="Sumikawa N."/>
            <person name="Tanurdzic M."/>
            <person name="Theissen G."/>
            <person name="Ulvskov P."/>
            <person name="Wakazuki S."/>
            <person name="Weng J.K."/>
            <person name="Willats W.W."/>
            <person name="Wipf D."/>
            <person name="Wolf P.G."/>
            <person name="Yang L."/>
            <person name="Zimmer A.D."/>
            <person name="Zhu Q."/>
            <person name="Mitros T."/>
            <person name="Hellsten U."/>
            <person name="Loque D."/>
            <person name="Otillar R."/>
            <person name="Salamov A."/>
            <person name="Schmutz J."/>
            <person name="Shapiro H."/>
            <person name="Lindquist E."/>
            <person name="Lucas S."/>
            <person name="Rokhsar D."/>
            <person name="Grigoriev I.V."/>
        </authorList>
    </citation>
    <scope>NUCLEOTIDE SEQUENCE [LARGE SCALE GENOMIC DNA]</scope>
</reference>
<dbReference type="AlphaFoldDB" id="D8T4A5"/>
<evidence type="ECO:0000313" key="3">
    <source>
        <dbReference type="Proteomes" id="UP000001514"/>
    </source>
</evidence>
<evidence type="ECO:0000313" key="2">
    <source>
        <dbReference type="EMBL" id="EFJ08535.1"/>
    </source>
</evidence>
<gene>
    <name evidence="2" type="ORF">SELMODRAFT_428877</name>
</gene>
<protein>
    <submittedName>
        <fullName evidence="2">Uncharacterized protein</fullName>
    </submittedName>
</protein>
<name>D8T4A5_SELML</name>
<dbReference type="InParanoid" id="D8T4A5"/>
<feature type="region of interest" description="Disordered" evidence="1">
    <location>
        <begin position="94"/>
        <end position="115"/>
    </location>
</feature>
<dbReference type="Proteomes" id="UP000001514">
    <property type="component" value="Unassembled WGS sequence"/>
</dbReference>
<sequence>MPLRIKRPRSDMSLLLALHRVNVRSSIKSRTSLAWTFAEKKLTEAMFQVRAAEAVTTTKLLLLDEQDRKLNSTASMTNLNGVHVSLDSPKVPGTPRIMEHNNSGSSSSSSHGNGMNEAVLTLEDMQQFQRTMRVKLFIHFLTMMLRTNTTKIFGADGNGHNLPESPFASPHHSENSSNSHIPEEHHDQPPSLSIEDKMMGLDLNEVFNLTPLHNDIICCICLTLRRAIQTGLQPYLLRAVYPEVIKGSKDECPICQQHIC</sequence>
<keyword evidence="3" id="KW-1185">Reference proteome</keyword>